<dbReference type="EMBL" id="UINC01036978">
    <property type="protein sequence ID" value="SVB31764.1"/>
    <property type="molecule type" value="Genomic_DNA"/>
</dbReference>
<reference evidence="1" key="1">
    <citation type="submission" date="2018-05" db="EMBL/GenBank/DDBJ databases">
        <authorList>
            <person name="Lanie J.A."/>
            <person name="Ng W.-L."/>
            <person name="Kazmierczak K.M."/>
            <person name="Andrzejewski T.M."/>
            <person name="Davidsen T.M."/>
            <person name="Wayne K.J."/>
            <person name="Tettelin H."/>
            <person name="Glass J.I."/>
            <person name="Rusch D."/>
            <person name="Podicherti R."/>
            <person name="Tsui H.-C.T."/>
            <person name="Winkler M.E."/>
        </authorList>
    </citation>
    <scope>NUCLEOTIDE SEQUENCE</scope>
</reference>
<accession>A0A382D148</accession>
<feature type="non-terminal residue" evidence="1">
    <location>
        <position position="135"/>
    </location>
</feature>
<protein>
    <submittedName>
        <fullName evidence="1">Uncharacterized protein</fullName>
    </submittedName>
</protein>
<evidence type="ECO:0000313" key="1">
    <source>
        <dbReference type="EMBL" id="SVB31764.1"/>
    </source>
</evidence>
<name>A0A382D148_9ZZZZ</name>
<dbReference type="AlphaFoldDB" id="A0A382D148"/>
<sequence>MAKVFPIQTNFTAGQLSPRLHGRVDINKYNNGLKTQKNAYSLPHGGVVRRGGFRYIAGVKTNSKKVRLVRFEFSVTQAYIIEFGDEYVRFYKDNGQIQSGGSAVEVATPYLEAELFDLYFAQSADTLYIAHPNHA</sequence>
<gene>
    <name evidence="1" type="ORF">METZ01_LOCUS184618</name>
</gene>
<organism evidence="1">
    <name type="scientific">marine metagenome</name>
    <dbReference type="NCBI Taxonomy" id="408172"/>
    <lineage>
        <taxon>unclassified sequences</taxon>
        <taxon>metagenomes</taxon>
        <taxon>ecological metagenomes</taxon>
    </lineage>
</organism>
<proteinExistence type="predicted"/>